<gene>
    <name evidence="1" type="ORF">OXU80_26065</name>
</gene>
<proteinExistence type="predicted"/>
<protein>
    <submittedName>
        <fullName evidence="1">MarR family transcriptional regulator</fullName>
    </submittedName>
</protein>
<evidence type="ECO:0000313" key="2">
    <source>
        <dbReference type="Proteomes" id="UP001163223"/>
    </source>
</evidence>
<name>A0ACD4NN01_9HYPH</name>
<accession>A0ACD4NN01</accession>
<evidence type="ECO:0000313" key="1">
    <source>
        <dbReference type="EMBL" id="WAJ28244.1"/>
    </source>
</evidence>
<dbReference type="EMBL" id="CP113520">
    <property type="protein sequence ID" value="WAJ28244.1"/>
    <property type="molecule type" value="Genomic_DNA"/>
</dbReference>
<reference evidence="1" key="1">
    <citation type="submission" date="2022-11" db="EMBL/GenBank/DDBJ databases">
        <title>beta-Carotene-producing bacterium, Jeongeuplla avenae sp. nov., alleviates the salt stress of Arabidopsis seedlings.</title>
        <authorList>
            <person name="Jiang L."/>
            <person name="Lee J."/>
        </authorList>
    </citation>
    <scope>NUCLEOTIDE SEQUENCE</scope>
    <source>
        <strain evidence="1">DY_R2A_6</strain>
    </source>
</reference>
<dbReference type="Proteomes" id="UP001163223">
    <property type="component" value="Chromosome"/>
</dbReference>
<sequence length="159" mass="17697">MPTPSKVHRQTMPQEEPALVAVLLSLSRSCRQLMQIKLVEIDVMVGQDQFLDVLTAERGIPVSLLAQRLNVRPSTTSKMADRLVAQGWVLREVDDEDGRRTRLRLTPVGLEVQTEVRRIWEQTDAELASALAGASEQASVTTILAQMSAALDGRLQRLR</sequence>
<organism evidence="1 2">
    <name type="scientific">Antarcticirhabdus aurantiaca</name>
    <dbReference type="NCBI Taxonomy" id="2606717"/>
    <lineage>
        <taxon>Bacteria</taxon>
        <taxon>Pseudomonadati</taxon>
        <taxon>Pseudomonadota</taxon>
        <taxon>Alphaproteobacteria</taxon>
        <taxon>Hyphomicrobiales</taxon>
        <taxon>Aurantimonadaceae</taxon>
        <taxon>Antarcticirhabdus</taxon>
    </lineage>
</organism>
<keyword evidence="2" id="KW-1185">Reference proteome</keyword>